<dbReference type="CDD" id="cd01042">
    <property type="entry name" value="DMQH"/>
    <property type="match status" value="1"/>
</dbReference>
<dbReference type="PANTHER" id="PTHR11237">
    <property type="entry name" value="COENZYME Q10 BIOSYNTHESIS PROTEIN 7"/>
    <property type="match status" value="1"/>
</dbReference>
<dbReference type="Gene3D" id="1.20.1260.10">
    <property type="match status" value="1"/>
</dbReference>
<evidence type="ECO:0000256" key="7">
    <source>
        <dbReference type="ARBA" id="ARBA00023033"/>
    </source>
</evidence>
<dbReference type="InterPro" id="IPR009078">
    <property type="entry name" value="Ferritin-like_SF"/>
</dbReference>
<dbReference type="InterPro" id="IPR047809">
    <property type="entry name" value="COQ7_proteobact"/>
</dbReference>
<comment type="pathway">
    <text evidence="1">Cofactor biosynthesis; ubiquinone biosynthesis.</text>
</comment>
<evidence type="ECO:0000256" key="8">
    <source>
        <dbReference type="ARBA" id="ARBA00023136"/>
    </source>
</evidence>
<dbReference type="AlphaFoldDB" id="A0A3B0Y0V5"/>
<protein>
    <submittedName>
        <fullName evidence="9">2-polyprenyl-3-methyl-6-methoxy-1,4-benzoquinol hydroxylase, coq7 type</fullName>
    </submittedName>
</protein>
<feature type="non-terminal residue" evidence="9">
    <location>
        <position position="1"/>
    </location>
</feature>
<dbReference type="GO" id="GO:0004497">
    <property type="term" value="F:monooxygenase activity"/>
    <property type="evidence" value="ECO:0007669"/>
    <property type="project" value="UniProtKB-KW"/>
</dbReference>
<sequence length="219" mass="24119">PLLKKIEMRHFSPIDQFIMQADHALRTILGKPITTERTNPSAGIAENELGEAERKHAAGLMRVNHSGEVSAQALYQGQALTARLDEVRQSMKHAALEENDHLTWTEQRLSELSSQKSVLNPVWYAGSFTIGALAGLLGDQWSLGFVAETEHQVVRHLHKHLQKLPANDARSEAILKQMVTDEARHATVALEGGGAELPLPVKKLMAAMSKVMTGSAYYL</sequence>
<evidence type="ECO:0000256" key="1">
    <source>
        <dbReference type="ARBA" id="ARBA00004749"/>
    </source>
</evidence>
<dbReference type="PANTHER" id="PTHR11237:SF4">
    <property type="entry name" value="5-DEMETHOXYUBIQUINONE HYDROXYLASE, MITOCHONDRIAL"/>
    <property type="match status" value="1"/>
</dbReference>
<evidence type="ECO:0000313" key="9">
    <source>
        <dbReference type="EMBL" id="VAW70600.1"/>
    </source>
</evidence>
<evidence type="ECO:0000256" key="3">
    <source>
        <dbReference type="ARBA" id="ARBA00022688"/>
    </source>
</evidence>
<keyword evidence="7" id="KW-0503">Monooxygenase</keyword>
<dbReference type="GO" id="GO:0006744">
    <property type="term" value="P:ubiquinone biosynthetic process"/>
    <property type="evidence" value="ECO:0007669"/>
    <property type="project" value="UniProtKB-KW"/>
</dbReference>
<keyword evidence="5" id="KW-0560">Oxidoreductase</keyword>
<keyword evidence="6" id="KW-0408">Iron</keyword>
<evidence type="ECO:0000256" key="4">
    <source>
        <dbReference type="ARBA" id="ARBA00022723"/>
    </source>
</evidence>
<dbReference type="EMBL" id="UOFJ01000534">
    <property type="protein sequence ID" value="VAW70600.1"/>
    <property type="molecule type" value="Genomic_DNA"/>
</dbReference>
<gene>
    <name evidence="9" type="ORF">MNBD_GAMMA10-1316</name>
</gene>
<keyword evidence="3" id="KW-0831">Ubiquinone biosynthesis</keyword>
<keyword evidence="8" id="KW-0472">Membrane</keyword>
<dbReference type="HAMAP" id="MF_01658">
    <property type="entry name" value="COQ7"/>
    <property type="match status" value="1"/>
</dbReference>
<organism evidence="9">
    <name type="scientific">hydrothermal vent metagenome</name>
    <dbReference type="NCBI Taxonomy" id="652676"/>
    <lineage>
        <taxon>unclassified sequences</taxon>
        <taxon>metagenomes</taxon>
        <taxon>ecological metagenomes</taxon>
    </lineage>
</organism>
<reference evidence="9" key="1">
    <citation type="submission" date="2018-06" db="EMBL/GenBank/DDBJ databases">
        <authorList>
            <person name="Zhirakovskaya E."/>
        </authorList>
    </citation>
    <scope>NUCLEOTIDE SEQUENCE</scope>
</reference>
<dbReference type="SUPFAM" id="SSF47240">
    <property type="entry name" value="Ferritin-like"/>
    <property type="match status" value="1"/>
</dbReference>
<dbReference type="Pfam" id="PF03232">
    <property type="entry name" value="COQ7"/>
    <property type="match status" value="1"/>
</dbReference>
<dbReference type="InterPro" id="IPR011566">
    <property type="entry name" value="Ubq_synth_Coq7"/>
</dbReference>
<dbReference type="NCBIfam" id="NF033656">
    <property type="entry name" value="DMQ_monoox_COQ7"/>
    <property type="match status" value="1"/>
</dbReference>
<evidence type="ECO:0000256" key="2">
    <source>
        <dbReference type="ARBA" id="ARBA00022475"/>
    </source>
</evidence>
<name>A0A3B0Y0V5_9ZZZZ</name>
<keyword evidence="2" id="KW-1003">Cell membrane</keyword>
<dbReference type="GO" id="GO:0046872">
    <property type="term" value="F:metal ion binding"/>
    <property type="evidence" value="ECO:0007669"/>
    <property type="project" value="UniProtKB-KW"/>
</dbReference>
<dbReference type="InterPro" id="IPR012347">
    <property type="entry name" value="Ferritin-like"/>
</dbReference>
<proteinExistence type="inferred from homology"/>
<accession>A0A3B0Y0V5</accession>
<keyword evidence="4" id="KW-0479">Metal-binding</keyword>
<evidence type="ECO:0000256" key="6">
    <source>
        <dbReference type="ARBA" id="ARBA00023004"/>
    </source>
</evidence>
<evidence type="ECO:0000256" key="5">
    <source>
        <dbReference type="ARBA" id="ARBA00023002"/>
    </source>
</evidence>